<accession>A0ABV9W670</accession>
<name>A0ABV9W670_9ACTN</name>
<protein>
    <submittedName>
        <fullName evidence="1">Uncharacterized protein</fullName>
    </submittedName>
</protein>
<gene>
    <name evidence="1" type="ORF">ACFPIJ_40965</name>
</gene>
<organism evidence="1 2">
    <name type="scientific">Dactylosporangium cerinum</name>
    <dbReference type="NCBI Taxonomy" id="1434730"/>
    <lineage>
        <taxon>Bacteria</taxon>
        <taxon>Bacillati</taxon>
        <taxon>Actinomycetota</taxon>
        <taxon>Actinomycetes</taxon>
        <taxon>Micromonosporales</taxon>
        <taxon>Micromonosporaceae</taxon>
        <taxon>Dactylosporangium</taxon>
    </lineage>
</organism>
<keyword evidence="2" id="KW-1185">Reference proteome</keyword>
<evidence type="ECO:0000313" key="2">
    <source>
        <dbReference type="Proteomes" id="UP001595912"/>
    </source>
</evidence>
<proteinExistence type="predicted"/>
<comment type="caution">
    <text evidence="1">The sequence shown here is derived from an EMBL/GenBank/DDBJ whole genome shotgun (WGS) entry which is preliminary data.</text>
</comment>
<reference evidence="2" key="1">
    <citation type="journal article" date="2019" name="Int. J. Syst. Evol. Microbiol.">
        <title>The Global Catalogue of Microorganisms (GCM) 10K type strain sequencing project: providing services to taxonomists for standard genome sequencing and annotation.</title>
        <authorList>
            <consortium name="The Broad Institute Genomics Platform"/>
            <consortium name="The Broad Institute Genome Sequencing Center for Infectious Disease"/>
            <person name="Wu L."/>
            <person name="Ma J."/>
        </authorList>
    </citation>
    <scope>NUCLEOTIDE SEQUENCE [LARGE SCALE GENOMIC DNA]</scope>
    <source>
        <strain evidence="2">CGMCC 4.7152</strain>
    </source>
</reference>
<dbReference type="RefSeq" id="WP_380123832.1">
    <property type="nucleotide sequence ID" value="NZ_JBHSIU010000057.1"/>
</dbReference>
<evidence type="ECO:0000313" key="1">
    <source>
        <dbReference type="EMBL" id="MFC5004185.1"/>
    </source>
</evidence>
<sequence>MCASVVHALRVVAAVEQDEVFEPVGPRDYLDRLLTEYHLDGQELAGRIKSRQPPRWTSGEMPEVEYLVHESVLRSHGDFACAGDAEALAFCEDIVAAMTRGYGIPRSEAVARVNKHWSHADPPGRVPRVWIVGLDIVYHEEVVYWAALMYYGPDSRWCDPEAALQPLPPP</sequence>
<dbReference type="Proteomes" id="UP001595912">
    <property type="component" value="Unassembled WGS sequence"/>
</dbReference>
<dbReference type="EMBL" id="JBHSIU010000057">
    <property type="protein sequence ID" value="MFC5004185.1"/>
    <property type="molecule type" value="Genomic_DNA"/>
</dbReference>